<accession>A0A7J6PVC6</accession>
<evidence type="ECO:0000313" key="2">
    <source>
        <dbReference type="EMBL" id="KAF4700124.1"/>
    </source>
</evidence>
<keyword evidence="3" id="KW-1185">Reference proteome</keyword>
<protein>
    <submittedName>
        <fullName evidence="2">Uncharacterized protein</fullName>
    </submittedName>
</protein>
<organism evidence="2 3">
    <name type="scientific">Perkinsus olseni</name>
    <name type="common">Perkinsus atlanticus</name>
    <dbReference type="NCBI Taxonomy" id="32597"/>
    <lineage>
        <taxon>Eukaryota</taxon>
        <taxon>Sar</taxon>
        <taxon>Alveolata</taxon>
        <taxon>Perkinsozoa</taxon>
        <taxon>Perkinsea</taxon>
        <taxon>Perkinsida</taxon>
        <taxon>Perkinsidae</taxon>
        <taxon>Perkinsus</taxon>
    </lineage>
</organism>
<evidence type="ECO:0000256" key="1">
    <source>
        <dbReference type="SAM" id="MobiDB-lite"/>
    </source>
</evidence>
<dbReference type="OMA" id="ESTQIRY"/>
<name>A0A7J6PVC6_PEROL</name>
<comment type="caution">
    <text evidence="2">The sequence shown here is derived from an EMBL/GenBank/DDBJ whole genome shotgun (WGS) entry which is preliminary data.</text>
</comment>
<sequence length="239" mass="26446">MPPADHNTEEAADPVPSAPPHPEQQPPPQRVAGVDESTQIRYPLLPLSNPPEQMQMTEPPRGPFFSPAAERACTGGQWSDGLCDCLSDQSTCLLMIFIPLWPVLMYQILSRAQPRQEPYPLGLSSPEAVAWVYGAAVIAGMLNIPGLNYAGWVISVYLIETAYSSFITEYGMVEVTIAMEPLFTLINWVDKRTLFIGTMQQGQLFDSTTSRTQTDHRRCGSWLNPCSASVVSSDKWRVT</sequence>
<dbReference type="Proteomes" id="UP000553632">
    <property type="component" value="Unassembled WGS sequence"/>
</dbReference>
<reference evidence="2 3" key="1">
    <citation type="submission" date="2020-04" db="EMBL/GenBank/DDBJ databases">
        <title>Perkinsus olseni comparative genomics.</title>
        <authorList>
            <person name="Bogema D.R."/>
        </authorList>
    </citation>
    <scope>NUCLEOTIDE SEQUENCE [LARGE SCALE GENOMIC DNA]</scope>
    <source>
        <strain evidence="2 3">ATCC PRA-207</strain>
    </source>
</reference>
<dbReference type="EMBL" id="JABANO010037475">
    <property type="protein sequence ID" value="KAF4700124.1"/>
    <property type="molecule type" value="Genomic_DNA"/>
</dbReference>
<feature type="compositionally biased region" description="Pro residues" evidence="1">
    <location>
        <begin position="16"/>
        <end position="29"/>
    </location>
</feature>
<evidence type="ECO:0000313" key="3">
    <source>
        <dbReference type="Proteomes" id="UP000553632"/>
    </source>
</evidence>
<gene>
    <name evidence="2" type="ORF">FOZ63_013936</name>
</gene>
<dbReference type="AlphaFoldDB" id="A0A7J6PVC6"/>
<feature type="region of interest" description="Disordered" evidence="1">
    <location>
        <begin position="1"/>
        <end position="37"/>
    </location>
</feature>
<proteinExistence type="predicted"/>